<dbReference type="PANTHER" id="PTHR13710:SF153">
    <property type="entry name" value="RECQ-LIKE DNA HELICASE BLM"/>
    <property type="match status" value="1"/>
</dbReference>
<dbReference type="GO" id="GO:0005737">
    <property type="term" value="C:cytoplasm"/>
    <property type="evidence" value="ECO:0007669"/>
    <property type="project" value="TreeGrafter"/>
</dbReference>
<dbReference type="GO" id="GO:0043138">
    <property type="term" value="F:3'-5' DNA helicase activity"/>
    <property type="evidence" value="ECO:0007669"/>
    <property type="project" value="UniProtKB-EC"/>
</dbReference>
<dbReference type="GO" id="GO:0009378">
    <property type="term" value="F:four-way junction helicase activity"/>
    <property type="evidence" value="ECO:0007669"/>
    <property type="project" value="TreeGrafter"/>
</dbReference>
<evidence type="ECO:0000256" key="3">
    <source>
        <dbReference type="ARBA" id="ARBA00023235"/>
    </source>
</evidence>
<accession>A0A1X7V5Q2</accession>
<organism evidence="9">
    <name type="scientific">Amphimedon queenslandica</name>
    <name type="common">Sponge</name>
    <dbReference type="NCBI Taxonomy" id="400682"/>
    <lineage>
        <taxon>Eukaryota</taxon>
        <taxon>Metazoa</taxon>
        <taxon>Porifera</taxon>
        <taxon>Demospongiae</taxon>
        <taxon>Heteroscleromorpha</taxon>
        <taxon>Haplosclerida</taxon>
        <taxon>Niphatidae</taxon>
        <taxon>Amphimedon</taxon>
    </lineage>
</organism>
<dbReference type="InterPro" id="IPR001650">
    <property type="entry name" value="Helicase_C-like"/>
</dbReference>
<evidence type="ECO:0000256" key="1">
    <source>
        <dbReference type="ARBA" id="ARBA00005446"/>
    </source>
</evidence>
<evidence type="ECO:0000256" key="2">
    <source>
        <dbReference type="ARBA" id="ARBA00023125"/>
    </source>
</evidence>
<evidence type="ECO:0000313" key="9">
    <source>
        <dbReference type="EnsemblMetazoa" id="Aqu2.1.35306_001"/>
    </source>
</evidence>
<name>A0A1X7V5Q2_AMPQE</name>
<reference evidence="9" key="1">
    <citation type="submission" date="2017-05" db="UniProtKB">
        <authorList>
            <consortium name="EnsemblMetazoa"/>
        </authorList>
    </citation>
    <scope>IDENTIFICATION</scope>
</reference>
<dbReference type="STRING" id="400682.A0A1X7V5Q2"/>
<protein>
    <recommendedName>
        <fullName evidence="6">DNA 3'-5' helicase</fullName>
        <ecNumber evidence="6">5.6.2.4</ecNumber>
    </recommendedName>
    <alternativeName>
        <fullName evidence="7">DNA 3'-5' helicase BLM</fullName>
    </alternativeName>
</protein>
<dbReference type="GO" id="GO:0005694">
    <property type="term" value="C:chromosome"/>
    <property type="evidence" value="ECO:0007669"/>
    <property type="project" value="TreeGrafter"/>
</dbReference>
<sequence length="137" mass="15759">MAKELKKLGTAYPKIVIFCRQYKDCAALYHLLCRYLGEHITYSSGYPMLLRFAMVNIYTRACTVTNREEILTHFGNSTGVLRIVIATTAFGMGIDCSDIRTVYHWSPPSTTEKRQEELEEILIIQKQLFYSTLGKCF</sequence>
<feature type="domain" description="Helicase C-terminal" evidence="8">
    <location>
        <begin position="4"/>
        <end position="137"/>
    </location>
</feature>
<comment type="catalytic activity">
    <reaction evidence="5">
        <text>Couples ATP hydrolysis with the unwinding of duplex DNA by translocating in the 3'-5' direction.</text>
        <dbReference type="EC" id="5.6.2.4"/>
    </reaction>
</comment>
<evidence type="ECO:0000256" key="5">
    <source>
        <dbReference type="ARBA" id="ARBA00034617"/>
    </source>
</evidence>
<dbReference type="InParanoid" id="A0A1X7V5Q2"/>
<comment type="similarity">
    <text evidence="1">Belongs to the helicase family. RecQ subfamily.</text>
</comment>
<dbReference type="GO" id="GO:0003677">
    <property type="term" value="F:DNA binding"/>
    <property type="evidence" value="ECO:0007669"/>
    <property type="project" value="UniProtKB-KW"/>
</dbReference>
<keyword evidence="4" id="KW-0539">Nucleus</keyword>
<evidence type="ECO:0000256" key="6">
    <source>
        <dbReference type="ARBA" id="ARBA00034808"/>
    </source>
</evidence>
<proteinExistence type="inferred from homology"/>
<dbReference type="eggNOG" id="ENOG502T06G">
    <property type="taxonomic scope" value="Eukaryota"/>
</dbReference>
<dbReference type="GO" id="GO:0000724">
    <property type="term" value="P:double-strand break repair via homologous recombination"/>
    <property type="evidence" value="ECO:0007669"/>
    <property type="project" value="TreeGrafter"/>
</dbReference>
<evidence type="ECO:0000256" key="7">
    <source>
        <dbReference type="ARBA" id="ARBA00044542"/>
    </source>
</evidence>
<dbReference type="EC" id="5.6.2.4" evidence="6"/>
<evidence type="ECO:0000256" key="4">
    <source>
        <dbReference type="ARBA" id="ARBA00023242"/>
    </source>
</evidence>
<dbReference type="Gene3D" id="3.40.50.300">
    <property type="entry name" value="P-loop containing nucleotide triphosphate hydrolases"/>
    <property type="match status" value="1"/>
</dbReference>
<dbReference type="Pfam" id="PF00271">
    <property type="entry name" value="Helicase_C"/>
    <property type="match status" value="1"/>
</dbReference>
<keyword evidence="3" id="KW-0413">Isomerase</keyword>
<evidence type="ECO:0000259" key="8">
    <source>
        <dbReference type="PROSITE" id="PS51194"/>
    </source>
</evidence>
<dbReference type="PANTHER" id="PTHR13710">
    <property type="entry name" value="DNA HELICASE RECQ FAMILY MEMBER"/>
    <property type="match status" value="1"/>
</dbReference>
<dbReference type="AlphaFoldDB" id="A0A1X7V5Q2"/>
<dbReference type="SUPFAM" id="SSF52540">
    <property type="entry name" value="P-loop containing nucleoside triphosphate hydrolases"/>
    <property type="match status" value="1"/>
</dbReference>
<dbReference type="PROSITE" id="PS51194">
    <property type="entry name" value="HELICASE_CTER"/>
    <property type="match status" value="1"/>
</dbReference>
<dbReference type="GO" id="GO:0005634">
    <property type="term" value="C:nucleus"/>
    <property type="evidence" value="ECO:0007669"/>
    <property type="project" value="TreeGrafter"/>
</dbReference>
<dbReference type="InterPro" id="IPR027417">
    <property type="entry name" value="P-loop_NTPase"/>
</dbReference>
<dbReference type="EnsemblMetazoa" id="Aqu2.1.35306_001">
    <property type="protein sequence ID" value="Aqu2.1.35306_001"/>
    <property type="gene ID" value="Aqu2.1.35306"/>
</dbReference>
<keyword evidence="2" id="KW-0238">DNA-binding</keyword>